<dbReference type="Proteomes" id="UP000414233">
    <property type="component" value="Unassembled WGS sequence"/>
</dbReference>
<dbReference type="PROSITE" id="PS51257">
    <property type="entry name" value="PROKAR_LIPOPROTEIN"/>
    <property type="match status" value="1"/>
</dbReference>
<dbReference type="AlphaFoldDB" id="A0A5E4TT02"/>
<evidence type="ECO:0000256" key="2">
    <source>
        <dbReference type="SAM" id="SignalP"/>
    </source>
</evidence>
<keyword evidence="4" id="KW-1185">Reference proteome</keyword>
<dbReference type="RefSeq" id="WP_150696489.1">
    <property type="nucleotide sequence ID" value="NZ_CABPRZ010000005.1"/>
</dbReference>
<organism evidence="3 4">
    <name type="scientific">Pandoraea terrae</name>
    <dbReference type="NCBI Taxonomy" id="1537710"/>
    <lineage>
        <taxon>Bacteria</taxon>
        <taxon>Pseudomonadati</taxon>
        <taxon>Pseudomonadota</taxon>
        <taxon>Betaproteobacteria</taxon>
        <taxon>Burkholderiales</taxon>
        <taxon>Burkholderiaceae</taxon>
        <taxon>Pandoraea</taxon>
    </lineage>
</organism>
<evidence type="ECO:0008006" key="5">
    <source>
        <dbReference type="Google" id="ProtNLM"/>
    </source>
</evidence>
<sequence>MKTVIRASARAAFVCLAAATLGACANYGTKMNTSTDSLRSGALDAALAAHEAQYEGVKPADRDLLYYFEHGELMRAKPGKLSESTEAWLEADTRVRAWEDDARGKLRKSAGDLGAVLLNETLSRYDGQDYEKVMLSTRLAENHLVAGKWDNARIEVRKMYERETLIAELRDKEVEALKAGAKDKGVAAAGMETIKGYPVEIFSDPQVTNLRNSYQSAASHYLAGFVFEALGEPSLAAAGYRQSIELRPDVPMLKGGLERVATRKRVPSGMTEVLFIVETGWMPARESLKVTLPVPIGTGIKLLTASYPVIRPAKDAFAPTSIDAGGTAVPTFVVTNLDAMARRALKDDMPGQIARSMVRMAVSGVAQEVIERQGGTFGSLMSLAVGLTSAATETADTRQWRTLPAYISLGRATLPSGKRTVTVNTPTGPNRAEVDLNGPYAVVVIRPMGAVTETLVSQPTDDMIRYASQPQKPEPAQPGKKGRAPVKKPAAKQVAAQ</sequence>
<feature type="signal peptide" evidence="2">
    <location>
        <begin position="1"/>
        <end position="25"/>
    </location>
</feature>
<keyword evidence="2" id="KW-0732">Signal</keyword>
<feature type="compositionally biased region" description="Basic residues" evidence="1">
    <location>
        <begin position="480"/>
        <end position="490"/>
    </location>
</feature>
<feature type="region of interest" description="Disordered" evidence="1">
    <location>
        <begin position="460"/>
        <end position="497"/>
    </location>
</feature>
<accession>A0A5E4TT02</accession>
<gene>
    <name evidence="3" type="ORF">PTE30175_01551</name>
</gene>
<feature type="chain" id="PRO_5022723024" description="Lipoprotein" evidence="2">
    <location>
        <begin position="26"/>
        <end position="497"/>
    </location>
</feature>
<dbReference type="EMBL" id="CABPRZ010000005">
    <property type="protein sequence ID" value="VVD91000.1"/>
    <property type="molecule type" value="Genomic_DNA"/>
</dbReference>
<protein>
    <recommendedName>
        <fullName evidence="5">Lipoprotein</fullName>
    </recommendedName>
</protein>
<evidence type="ECO:0000313" key="4">
    <source>
        <dbReference type="Proteomes" id="UP000414233"/>
    </source>
</evidence>
<evidence type="ECO:0000256" key="1">
    <source>
        <dbReference type="SAM" id="MobiDB-lite"/>
    </source>
</evidence>
<evidence type="ECO:0000313" key="3">
    <source>
        <dbReference type="EMBL" id="VVD91000.1"/>
    </source>
</evidence>
<name>A0A5E4TT02_9BURK</name>
<proteinExistence type="predicted"/>
<dbReference type="OrthoDB" id="9769023at2"/>
<reference evidence="3 4" key="1">
    <citation type="submission" date="2019-08" db="EMBL/GenBank/DDBJ databases">
        <authorList>
            <person name="Peeters C."/>
        </authorList>
    </citation>
    <scope>NUCLEOTIDE SEQUENCE [LARGE SCALE GENOMIC DNA]</scope>
    <source>
        <strain evidence="3 4">LMG 30175</strain>
    </source>
</reference>